<gene>
    <name evidence="2" type="ORF">NA57DRAFT_81285</name>
</gene>
<dbReference type="Pfam" id="PF06985">
    <property type="entry name" value="HET"/>
    <property type="match status" value="1"/>
</dbReference>
<proteinExistence type="predicted"/>
<dbReference type="PANTHER" id="PTHR33112:SF10">
    <property type="entry name" value="TOL"/>
    <property type="match status" value="1"/>
</dbReference>
<evidence type="ECO:0000259" key="1">
    <source>
        <dbReference type="Pfam" id="PF06985"/>
    </source>
</evidence>
<dbReference type="PANTHER" id="PTHR33112">
    <property type="entry name" value="DOMAIN PROTEIN, PUTATIVE-RELATED"/>
    <property type="match status" value="1"/>
</dbReference>
<reference evidence="2" key="1">
    <citation type="journal article" date="2020" name="Stud. Mycol.">
        <title>101 Dothideomycetes genomes: a test case for predicting lifestyles and emergence of pathogens.</title>
        <authorList>
            <person name="Haridas S."/>
            <person name="Albert R."/>
            <person name="Binder M."/>
            <person name="Bloem J."/>
            <person name="Labutti K."/>
            <person name="Salamov A."/>
            <person name="Andreopoulos B."/>
            <person name="Baker S."/>
            <person name="Barry K."/>
            <person name="Bills G."/>
            <person name="Bluhm B."/>
            <person name="Cannon C."/>
            <person name="Castanera R."/>
            <person name="Culley D."/>
            <person name="Daum C."/>
            <person name="Ezra D."/>
            <person name="Gonzalez J."/>
            <person name="Henrissat B."/>
            <person name="Kuo A."/>
            <person name="Liang C."/>
            <person name="Lipzen A."/>
            <person name="Lutzoni F."/>
            <person name="Magnuson J."/>
            <person name="Mondo S."/>
            <person name="Nolan M."/>
            <person name="Ohm R."/>
            <person name="Pangilinan J."/>
            <person name="Park H.-J."/>
            <person name="Ramirez L."/>
            <person name="Alfaro M."/>
            <person name="Sun H."/>
            <person name="Tritt A."/>
            <person name="Yoshinaga Y."/>
            <person name="Zwiers L.-H."/>
            <person name="Turgeon B."/>
            <person name="Goodwin S."/>
            <person name="Spatafora J."/>
            <person name="Crous P."/>
            <person name="Grigoriev I."/>
        </authorList>
    </citation>
    <scope>NUCLEOTIDE SEQUENCE</scope>
    <source>
        <strain evidence="2">CBS 133067</strain>
    </source>
</reference>
<accession>A0A9P4M1E3</accession>
<name>A0A9P4M1E3_9PEZI</name>
<organism evidence="2 3">
    <name type="scientific">Rhizodiscina lignyota</name>
    <dbReference type="NCBI Taxonomy" id="1504668"/>
    <lineage>
        <taxon>Eukaryota</taxon>
        <taxon>Fungi</taxon>
        <taxon>Dikarya</taxon>
        <taxon>Ascomycota</taxon>
        <taxon>Pezizomycotina</taxon>
        <taxon>Dothideomycetes</taxon>
        <taxon>Pleosporomycetidae</taxon>
        <taxon>Aulographales</taxon>
        <taxon>Rhizodiscinaceae</taxon>
        <taxon>Rhizodiscina</taxon>
    </lineage>
</organism>
<sequence>MLCDTCKRIPYDFFIQRGSFEHGTLGAIKESAEAGCGFCGLINDSFYLQMCRGAVREIAYRTVNENVTLYTDGSVRNGTQQLQLIYQDDLGPHNGYKRSPLPVPMWDFLLDVAESWERNCRENHEECKRDSGTTKPSLPSRLIQFDIEQDDSIPKLVSTSELEQDEIKYVTLSHRWGQPDSMSSTTVSNIQTRLSEIRDLPLTFRQAVSIARKLKIAYLWIDSICIIQDDPSDKSREIARMANIYSNSFCNIVASTASDPTEGCYNPEKAQSVAGHILEFPRQNEVFTRRVFFVRADRAAEELSTGIESGVLHSRGWLVQERHLPRRAVLFTPQCVMWECQKSRIIREYPDSERVFATMERVTQQESRHESSAASNFWKIMNSPNGQRAIYWEWLKLAAEYSGKRLTVASDKLPAIGGLASSMQELTGDEYVAGLWRRDLVRSLCWMQPIKQQLDHLPGCEVNTDRGWEMTTPYRAPSWSWANLDLVVTYPEFDEFGEFMSKLETAASPEILEVTAESATADKFGQVSSASIRLKAFTVVVNPFRPLEGSVIVLPIESPVYQQEGLKRVRIYNRYGQPIAKLVLERQNWTLGIVPDKHSNMSIKCVLLWNFDDKHVNVLDDNNLTWSCKLIGLALRPVQEEPKKYERIGMMFWRLEEGAQLFEDEGVEEELTII</sequence>
<protein>
    <submittedName>
        <fullName evidence="2">HET-domain-containing protein</fullName>
    </submittedName>
</protein>
<comment type="caution">
    <text evidence="2">The sequence shown here is derived from an EMBL/GenBank/DDBJ whole genome shotgun (WGS) entry which is preliminary data.</text>
</comment>
<dbReference type="InterPro" id="IPR010730">
    <property type="entry name" value="HET"/>
</dbReference>
<keyword evidence="3" id="KW-1185">Reference proteome</keyword>
<feature type="domain" description="Heterokaryon incompatibility" evidence="1">
    <location>
        <begin position="169"/>
        <end position="321"/>
    </location>
</feature>
<evidence type="ECO:0000313" key="2">
    <source>
        <dbReference type="EMBL" id="KAF2093355.1"/>
    </source>
</evidence>
<dbReference type="Proteomes" id="UP000799772">
    <property type="component" value="Unassembled WGS sequence"/>
</dbReference>
<dbReference type="AlphaFoldDB" id="A0A9P4M1E3"/>
<evidence type="ECO:0000313" key="3">
    <source>
        <dbReference type="Proteomes" id="UP000799772"/>
    </source>
</evidence>
<dbReference type="EMBL" id="ML978138">
    <property type="protein sequence ID" value="KAF2093355.1"/>
    <property type="molecule type" value="Genomic_DNA"/>
</dbReference>
<dbReference type="OrthoDB" id="5125733at2759"/>